<protein>
    <recommendedName>
        <fullName evidence="4">Phosphatidylglycerol/phosphatidylinositol transfer protein</fullName>
    </recommendedName>
</protein>
<evidence type="ECO:0000259" key="9">
    <source>
        <dbReference type="SMART" id="SM00737"/>
    </source>
</evidence>
<dbReference type="EMBL" id="JACAZH010000009">
    <property type="protein sequence ID" value="KAF7358737.1"/>
    <property type="molecule type" value="Genomic_DNA"/>
</dbReference>
<organism evidence="10 11">
    <name type="scientific">Mycena sanguinolenta</name>
    <dbReference type="NCBI Taxonomy" id="230812"/>
    <lineage>
        <taxon>Eukaryota</taxon>
        <taxon>Fungi</taxon>
        <taxon>Dikarya</taxon>
        <taxon>Basidiomycota</taxon>
        <taxon>Agaricomycotina</taxon>
        <taxon>Agaricomycetes</taxon>
        <taxon>Agaricomycetidae</taxon>
        <taxon>Agaricales</taxon>
        <taxon>Marasmiineae</taxon>
        <taxon>Mycenaceae</taxon>
        <taxon>Mycena</taxon>
    </lineage>
</organism>
<dbReference type="Proteomes" id="UP000623467">
    <property type="component" value="Unassembled WGS sequence"/>
</dbReference>
<dbReference type="PANTHER" id="PTHR11306:SF0">
    <property type="entry name" value="PHOSPHATIDYLGLYCEROL_PHOSPHATIDYLINOSITOL TRANSFER PROTEIN"/>
    <property type="match status" value="1"/>
</dbReference>
<keyword evidence="5" id="KW-0813">Transport</keyword>
<dbReference type="InterPro" id="IPR014756">
    <property type="entry name" value="Ig_E-set"/>
</dbReference>
<evidence type="ECO:0000256" key="4">
    <source>
        <dbReference type="ARBA" id="ARBA00016056"/>
    </source>
</evidence>
<feature type="signal peptide" evidence="8">
    <location>
        <begin position="1"/>
        <end position="22"/>
    </location>
</feature>
<evidence type="ECO:0000256" key="2">
    <source>
        <dbReference type="ARBA" id="ARBA00006370"/>
    </source>
</evidence>
<dbReference type="SMART" id="SM00737">
    <property type="entry name" value="ML"/>
    <property type="match status" value="1"/>
</dbReference>
<gene>
    <name evidence="10" type="ORF">MSAN_01212700</name>
</gene>
<evidence type="ECO:0000256" key="6">
    <source>
        <dbReference type="ARBA" id="ARBA00022729"/>
    </source>
</evidence>
<accession>A0A8H7D464</accession>
<evidence type="ECO:0000256" key="7">
    <source>
        <dbReference type="ARBA" id="ARBA00023055"/>
    </source>
</evidence>
<dbReference type="InterPro" id="IPR036846">
    <property type="entry name" value="GM2-AP_sf"/>
</dbReference>
<keyword evidence="7" id="KW-0445">Lipid transport</keyword>
<feature type="domain" description="MD-2-related lipid-recognition" evidence="9">
    <location>
        <begin position="49"/>
        <end position="171"/>
    </location>
</feature>
<keyword evidence="6 8" id="KW-0732">Signal</keyword>
<dbReference type="CDD" id="cd00917">
    <property type="entry name" value="PG-PI_TP"/>
    <property type="match status" value="1"/>
</dbReference>
<sequence>MVAVAFAFRSLLLLASLSFTQAGFLADVGQQLRLSAAGDMRTTMASWSYDDCGTPEDVLQLQSLEITPDPPQPGQNLTVQVKATAVQRIENGAFADVTVKLGLIKILTKRFDLCKEARNAGTSVQCPVEPGDYVVEQTVALPKEIPPAKFTVAIRAYTADENDMMCVDIKADFMKR</sequence>
<dbReference type="Gene3D" id="2.70.220.10">
    <property type="entry name" value="Ganglioside GM2 activator"/>
    <property type="match status" value="2"/>
</dbReference>
<evidence type="ECO:0000256" key="5">
    <source>
        <dbReference type="ARBA" id="ARBA00022448"/>
    </source>
</evidence>
<dbReference type="SUPFAM" id="SSF81296">
    <property type="entry name" value="E set domains"/>
    <property type="match status" value="1"/>
</dbReference>
<evidence type="ECO:0000256" key="3">
    <source>
        <dbReference type="ARBA" id="ARBA00011245"/>
    </source>
</evidence>
<dbReference type="GO" id="GO:0032366">
    <property type="term" value="P:intracellular sterol transport"/>
    <property type="evidence" value="ECO:0007669"/>
    <property type="project" value="InterPro"/>
</dbReference>
<comment type="caution">
    <text evidence="10">The sequence shown here is derived from an EMBL/GenBank/DDBJ whole genome shotgun (WGS) entry which is preliminary data.</text>
</comment>
<comment type="similarity">
    <text evidence="2">Belongs to the NPC2 family.</text>
</comment>
<dbReference type="OrthoDB" id="6409159at2759"/>
<dbReference type="GO" id="GO:0032934">
    <property type="term" value="F:sterol binding"/>
    <property type="evidence" value="ECO:0007669"/>
    <property type="project" value="InterPro"/>
</dbReference>
<dbReference type="InterPro" id="IPR039670">
    <property type="entry name" value="NPC2-like"/>
</dbReference>
<dbReference type="AlphaFoldDB" id="A0A8H7D464"/>
<evidence type="ECO:0000313" key="11">
    <source>
        <dbReference type="Proteomes" id="UP000623467"/>
    </source>
</evidence>
<keyword evidence="11" id="KW-1185">Reference proteome</keyword>
<dbReference type="Pfam" id="PF02221">
    <property type="entry name" value="E1_DerP2_DerF2"/>
    <property type="match status" value="1"/>
</dbReference>
<name>A0A8H7D464_9AGAR</name>
<dbReference type="PANTHER" id="PTHR11306">
    <property type="entry name" value="NIEMANN PICK TYPE C2 PROTEIN NPC2-RELATED"/>
    <property type="match status" value="1"/>
</dbReference>
<dbReference type="InterPro" id="IPR003172">
    <property type="entry name" value="ML_dom"/>
</dbReference>
<reference evidence="10" key="1">
    <citation type="submission" date="2020-05" db="EMBL/GenBank/DDBJ databases">
        <title>Mycena genomes resolve the evolution of fungal bioluminescence.</title>
        <authorList>
            <person name="Tsai I.J."/>
        </authorList>
    </citation>
    <scope>NUCLEOTIDE SEQUENCE</scope>
    <source>
        <strain evidence="10">160909Yilan</strain>
    </source>
</reference>
<dbReference type="InterPro" id="IPR033917">
    <property type="entry name" value="ML_PG-PI_TP"/>
</dbReference>
<feature type="chain" id="PRO_5034851863" description="Phosphatidylglycerol/phosphatidylinositol transfer protein" evidence="8">
    <location>
        <begin position="23"/>
        <end position="176"/>
    </location>
</feature>
<comment type="function">
    <text evidence="1">Catalyzes the intermembrane transfer of phosphatidylglycerol and phosphatidylinositol.</text>
</comment>
<comment type="subunit">
    <text evidence="3">Monomer.</text>
</comment>
<proteinExistence type="inferred from homology"/>
<evidence type="ECO:0000313" key="10">
    <source>
        <dbReference type="EMBL" id="KAF7358737.1"/>
    </source>
</evidence>
<evidence type="ECO:0000256" key="1">
    <source>
        <dbReference type="ARBA" id="ARBA00002053"/>
    </source>
</evidence>
<evidence type="ECO:0000256" key="8">
    <source>
        <dbReference type="SAM" id="SignalP"/>
    </source>
</evidence>